<dbReference type="RefSeq" id="WP_348394658.1">
    <property type="nucleotide sequence ID" value="NZ_CP136600.1"/>
</dbReference>
<dbReference type="EMBL" id="CP136600">
    <property type="protein sequence ID" value="WOH35842.1"/>
    <property type="molecule type" value="Genomic_DNA"/>
</dbReference>
<keyword evidence="1" id="KW-0472">Membrane</keyword>
<evidence type="ECO:0000313" key="3">
    <source>
        <dbReference type="EMBL" id="WOH35842.1"/>
    </source>
</evidence>
<accession>A0ABZ0GJU8</accession>
<proteinExistence type="predicted"/>
<keyword evidence="4" id="KW-1185">Reference proteome</keyword>
<evidence type="ECO:0000313" key="4">
    <source>
        <dbReference type="Proteomes" id="UP001301442"/>
    </source>
</evidence>
<name>A0ABZ0GJU8_9GAMM</name>
<evidence type="ECO:0000259" key="2">
    <source>
        <dbReference type="Pfam" id="PF19878"/>
    </source>
</evidence>
<dbReference type="Pfam" id="PF19878">
    <property type="entry name" value="DUF6351"/>
    <property type="match status" value="1"/>
</dbReference>
<evidence type="ECO:0000256" key="1">
    <source>
        <dbReference type="SAM" id="Phobius"/>
    </source>
</evidence>
<dbReference type="Proteomes" id="UP001301442">
    <property type="component" value="Chromosome"/>
</dbReference>
<keyword evidence="1" id="KW-1133">Transmembrane helix</keyword>
<gene>
    <name evidence="3" type="ORF">RI844_10655</name>
</gene>
<protein>
    <submittedName>
        <fullName evidence="3">DUF6351 family protein</fullName>
    </submittedName>
</protein>
<keyword evidence="1" id="KW-0812">Transmembrane</keyword>
<dbReference type="InterPro" id="IPR045556">
    <property type="entry name" value="DUF6351"/>
</dbReference>
<feature type="transmembrane region" description="Helical" evidence="1">
    <location>
        <begin position="7"/>
        <end position="27"/>
    </location>
</feature>
<reference evidence="3 4" key="1">
    <citation type="submission" date="2023-09" db="EMBL/GenBank/DDBJ databases">
        <authorList>
            <person name="Qi X."/>
        </authorList>
    </citation>
    <scope>NUCLEOTIDE SEQUENCE [LARGE SCALE GENOMIC DNA]</scope>
    <source>
        <strain evidence="3 4">S1-1</strain>
    </source>
</reference>
<organism evidence="3 4">
    <name type="scientific">Thalassotalea fonticola</name>
    <dbReference type="NCBI Taxonomy" id="3065649"/>
    <lineage>
        <taxon>Bacteria</taxon>
        <taxon>Pseudomonadati</taxon>
        <taxon>Pseudomonadota</taxon>
        <taxon>Gammaproteobacteria</taxon>
        <taxon>Alteromonadales</taxon>
        <taxon>Colwelliaceae</taxon>
        <taxon>Thalassotalea</taxon>
    </lineage>
</organism>
<feature type="domain" description="DUF6351" evidence="2">
    <location>
        <begin position="79"/>
        <end position="715"/>
    </location>
</feature>
<sequence>MGKRSLTVAIIVVSSLVICSLLFMHTFPNKTFDYRQVKKIAPQTPNTLLNLSQHISKTSRPQEHFNFPIMLGQIGPIDSLYSGPAQYPFYCMTLDSYLGQPLVDNQLGYGVPVYENIEHREKIIGYSKDCSSPSRLSYYHINNDGEIELVNAAQLTAPSTLTNNTKQLLRVEQGTINRFIYTIIMPISAAEINNRLAKSQWNKRLIYQFNGGSGIGYRQGRQRPKSVIERQLQQLLDGYAVISSSGNRTSYTYNMLLAEDTARRVKLQFTSLYGPPLYTVGIGGSGGGLAQYLIAQNSTGILDGIIPLYSYPDMITQTTYALDCDLLNNYFTFRAKKKKSWLDWRRRQSVEGMNALNDFPQRAAYLQPINQVFSGFAPSLPQGNNECINGYFGLSSFINNPKQGFIRDFFHPRVVDNVAWSYWQDLVSILGTDHNGDALSTWDNVGVQYGLTALKNSDISVKEFLDVNRRIGSWKIQKKMKEETLMTPFGRKIPLWLSLWSKQNITKISDKIAPRHQGSVKAMNAAYLSGQVFIGNVDLPIIDVRHYLENDLDMHHVSASFFSRLRIKDANGHAKNQVIWIANKQYSPIKSAFKMMDDWILKMKQSSTDAVSAKPSDLTDSCFADDGEIIDQGENTWNGDWNNKSPGICHKTYPMFSTSRIQAGGSWAGDIFKCKLISVEKAISRGMYGTVDMNIYLEHLNKIFPTGVCDYQQGDLGRPINI</sequence>